<feature type="compositionally biased region" description="Basic and acidic residues" evidence="1">
    <location>
        <begin position="78"/>
        <end position="101"/>
    </location>
</feature>
<name>A0A1X2IM09_9FUNG</name>
<feature type="region of interest" description="Disordered" evidence="1">
    <location>
        <begin position="27"/>
        <end position="113"/>
    </location>
</feature>
<evidence type="ECO:0000313" key="3">
    <source>
        <dbReference type="Proteomes" id="UP000193560"/>
    </source>
</evidence>
<feature type="compositionally biased region" description="Polar residues" evidence="1">
    <location>
        <begin position="65"/>
        <end position="75"/>
    </location>
</feature>
<evidence type="ECO:0000313" key="2">
    <source>
        <dbReference type="EMBL" id="ORZ18813.1"/>
    </source>
</evidence>
<keyword evidence="3" id="KW-1185">Reference proteome</keyword>
<dbReference type="Proteomes" id="UP000193560">
    <property type="component" value="Unassembled WGS sequence"/>
</dbReference>
<protein>
    <submittedName>
        <fullName evidence="2">Uncharacterized protein</fullName>
    </submittedName>
</protein>
<feature type="compositionally biased region" description="Polar residues" evidence="1">
    <location>
        <begin position="46"/>
        <end position="55"/>
    </location>
</feature>
<dbReference type="AlphaFoldDB" id="A0A1X2IM09"/>
<reference evidence="2 3" key="1">
    <citation type="submission" date="2016-07" db="EMBL/GenBank/DDBJ databases">
        <title>Pervasive Adenine N6-methylation of Active Genes in Fungi.</title>
        <authorList>
            <consortium name="DOE Joint Genome Institute"/>
            <person name="Mondo S.J."/>
            <person name="Dannebaum R.O."/>
            <person name="Kuo R.C."/>
            <person name="Labutti K."/>
            <person name="Haridas S."/>
            <person name="Kuo A."/>
            <person name="Salamov A."/>
            <person name="Ahrendt S.R."/>
            <person name="Lipzen A."/>
            <person name="Sullivan W."/>
            <person name="Andreopoulos W.B."/>
            <person name="Clum A."/>
            <person name="Lindquist E."/>
            <person name="Daum C."/>
            <person name="Ramamoorthy G.K."/>
            <person name="Gryganskyi A."/>
            <person name="Culley D."/>
            <person name="Magnuson J.K."/>
            <person name="James T.Y."/>
            <person name="O'Malley M.A."/>
            <person name="Stajich J.E."/>
            <person name="Spatafora J.W."/>
            <person name="Visel A."/>
            <person name="Grigoriev I.V."/>
        </authorList>
    </citation>
    <scope>NUCLEOTIDE SEQUENCE [LARGE SCALE GENOMIC DNA]</scope>
    <source>
        <strain evidence="2 3">NRRL 1336</strain>
    </source>
</reference>
<evidence type="ECO:0000256" key="1">
    <source>
        <dbReference type="SAM" id="MobiDB-lite"/>
    </source>
</evidence>
<sequence>MNIVNSKSRVFYVFEKVALHIGCVKSSPKEKPTINRQAPYGIKKTSLLNQDQARPSKTKQDQARPSKTKQVQTRPSKTKQDQTRPNKTKQDQTRPKQDQSKTKARSINAVSFC</sequence>
<proteinExistence type="predicted"/>
<accession>A0A1X2IM09</accession>
<organism evidence="2 3">
    <name type="scientific">Absidia repens</name>
    <dbReference type="NCBI Taxonomy" id="90262"/>
    <lineage>
        <taxon>Eukaryota</taxon>
        <taxon>Fungi</taxon>
        <taxon>Fungi incertae sedis</taxon>
        <taxon>Mucoromycota</taxon>
        <taxon>Mucoromycotina</taxon>
        <taxon>Mucoromycetes</taxon>
        <taxon>Mucorales</taxon>
        <taxon>Cunninghamellaceae</taxon>
        <taxon>Absidia</taxon>
    </lineage>
</organism>
<comment type="caution">
    <text evidence="2">The sequence shown here is derived from an EMBL/GenBank/DDBJ whole genome shotgun (WGS) entry which is preliminary data.</text>
</comment>
<dbReference type="OrthoDB" id="8964431at2759"/>
<dbReference type="EMBL" id="MCGE01000008">
    <property type="protein sequence ID" value="ORZ18813.1"/>
    <property type="molecule type" value="Genomic_DNA"/>
</dbReference>
<gene>
    <name evidence="2" type="ORF">BCR42DRAFT_436141</name>
</gene>